<dbReference type="Proteomes" id="UP000295404">
    <property type="component" value="Unassembled WGS sequence"/>
</dbReference>
<protein>
    <submittedName>
        <fullName evidence="2">Sugar transferase (PEP-CTERM/EpsH1 system associated)</fullName>
    </submittedName>
    <submittedName>
        <fullName evidence="1">Sugar transferase, PEP-CTERM/EpsH1 system associated</fullName>
    </submittedName>
</protein>
<dbReference type="PANTHER" id="PTHR12526:SF600">
    <property type="entry name" value="GLYCOSYL TRANSFERASE GROUP 1"/>
    <property type="match status" value="1"/>
</dbReference>
<dbReference type="PANTHER" id="PTHR12526">
    <property type="entry name" value="GLYCOSYLTRANSFERASE"/>
    <property type="match status" value="1"/>
</dbReference>
<name>A0A285GBU6_9EURY</name>
<dbReference type="RefSeq" id="WP_096712820.1">
    <property type="nucleotide sequence ID" value="NZ_OBDR01000011.1"/>
</dbReference>
<dbReference type="Gene3D" id="3.40.50.2000">
    <property type="entry name" value="Glycogen Phosphorylase B"/>
    <property type="match status" value="2"/>
</dbReference>
<keyword evidence="1" id="KW-0808">Transferase</keyword>
<dbReference type="Pfam" id="PF13692">
    <property type="entry name" value="Glyco_trans_1_4"/>
    <property type="match status" value="1"/>
</dbReference>
<evidence type="ECO:0000313" key="4">
    <source>
        <dbReference type="Proteomes" id="UP000295404"/>
    </source>
</evidence>
<proteinExistence type="predicted"/>
<dbReference type="EMBL" id="OBDR01000011">
    <property type="protein sequence ID" value="SNY20654.1"/>
    <property type="molecule type" value="Genomic_DNA"/>
</dbReference>
<sequence length="415" mass="48083">METLPLNINGDIMKILMLCHNVPSPYRGDTLRPFNLIKFLSKKYNYKITLLCFKKKGSQTRECEHTLKKYCHVIPPVEIKNRNGFISTIMHTIKNTLCLQNILSGNISFLNYYYSAKIQDEINKLLKTENFDAIYTDGGMAHYVYNNKLPKIVEPLDAISENTYELFLNENNRLKKMMHWMQYIKAKNRERQYQQKFNYCNVVTQKDKRILQPQFQISNVEVVPNGVDLSYFKPLDIQEDFPSLIFIGVMNTSKNINSMHYFYNNVYPRILKINPNVKLYIVGANPSKEILQLSSNNIIVTGYVDDIRKYLAKSTIVIVPMKEGTGIKNKVLEAMAMRKPVVTTSIGAMGIEIIPNENIVIADEPDKFATNIIELLADERLRKNIANNGRKLVESRYSWEIVADEINAQYERIVH</sequence>
<dbReference type="SUPFAM" id="SSF53756">
    <property type="entry name" value="UDP-Glycosyltransferase/glycogen phosphorylase"/>
    <property type="match status" value="1"/>
</dbReference>
<evidence type="ECO:0000313" key="1">
    <source>
        <dbReference type="EMBL" id="SNY20654.1"/>
    </source>
</evidence>
<dbReference type="GO" id="GO:0016757">
    <property type="term" value="F:glycosyltransferase activity"/>
    <property type="evidence" value="ECO:0007669"/>
    <property type="project" value="TreeGrafter"/>
</dbReference>
<dbReference type="Proteomes" id="UP000217726">
    <property type="component" value="Unassembled WGS sequence"/>
</dbReference>
<reference evidence="1" key="1">
    <citation type="submission" date="2017-09" db="EMBL/GenBank/DDBJ databases">
        <authorList>
            <person name="Ehlers B."/>
            <person name="Leendertz F.H."/>
        </authorList>
    </citation>
    <scope>NUCLEOTIDE SEQUENCE [LARGE SCALE GENOMIC DNA]</scope>
    <source>
        <strain evidence="1">WG-1MB</strain>
    </source>
</reference>
<accession>A0A285GBU6</accession>
<evidence type="ECO:0000313" key="2">
    <source>
        <dbReference type="EMBL" id="TCL11596.1"/>
    </source>
</evidence>
<reference evidence="2 4" key="3">
    <citation type="submission" date="2019-03" db="EMBL/GenBank/DDBJ databases">
        <title>Subsurface microbial communities from deep shales in Ohio and West Virginia, USA.</title>
        <authorList>
            <person name="Wrighton K."/>
        </authorList>
    </citation>
    <scope>NUCLEOTIDE SEQUENCE [LARGE SCALE GENOMIC DNA]</scope>
    <source>
        <strain evidence="2 4">WG1_MB</strain>
    </source>
</reference>
<gene>
    <name evidence="2" type="ORF">C7960_0760</name>
    <name evidence="1" type="ORF">SAMN06295989_11143</name>
</gene>
<organism evidence="1 3">
    <name type="scientific">Methanohalophilus euhalobius</name>
    <dbReference type="NCBI Taxonomy" id="51203"/>
    <lineage>
        <taxon>Archaea</taxon>
        <taxon>Methanobacteriati</taxon>
        <taxon>Methanobacteriota</taxon>
        <taxon>Stenosarchaea group</taxon>
        <taxon>Methanomicrobia</taxon>
        <taxon>Methanosarcinales</taxon>
        <taxon>Methanosarcinaceae</taxon>
        <taxon>Methanohalophilus</taxon>
    </lineage>
</organism>
<reference evidence="3" key="2">
    <citation type="submission" date="2017-09" db="EMBL/GenBank/DDBJ databases">
        <authorList>
            <person name="Varghese N."/>
            <person name="Submissions S."/>
        </authorList>
    </citation>
    <scope>NUCLEOTIDE SEQUENCE [LARGE SCALE GENOMIC DNA]</scope>
    <source>
        <strain evidence="3">WG-1MB</strain>
    </source>
</reference>
<evidence type="ECO:0000313" key="3">
    <source>
        <dbReference type="Proteomes" id="UP000217726"/>
    </source>
</evidence>
<dbReference type="CDD" id="cd03801">
    <property type="entry name" value="GT4_PimA-like"/>
    <property type="match status" value="1"/>
</dbReference>
<dbReference type="AlphaFoldDB" id="A0A285GBU6"/>
<dbReference type="EMBL" id="SMMS01000001">
    <property type="protein sequence ID" value="TCL11596.1"/>
    <property type="molecule type" value="Genomic_DNA"/>
</dbReference>
<keyword evidence="3" id="KW-1185">Reference proteome</keyword>
<dbReference type="OrthoDB" id="132546at2157"/>